<sequence length="246" mass="27232">MACLDMNPGTAADYLNRQKQGQPNPPATNIYHRAYYAIPNYGPTLDDWTRTYEKRKQDPKKGIISLSTGKTMSKSELSFERTMGSGGLNIGFISFGGSRVSEENRDILDVLNESYTTDITMFWNDMKIMNIGDPKATYEKLKPGTDPAIAELVRPTQLVCASGVGFKISFGGGLETQFDERIKKYEKEEGSVRIFGFNINVGHKKASTKTTHVGTWDRASSTFTINPTDQVGFCTLLGVIGEKITV</sequence>
<comment type="caution">
    <text evidence="1">The sequence shown here is derived from an EMBL/GenBank/DDBJ whole genome shotgun (WGS) entry which is preliminary data.</text>
</comment>
<accession>A0ABQ9NFJ9</accession>
<proteinExistence type="predicted"/>
<evidence type="ECO:0000313" key="2">
    <source>
        <dbReference type="Proteomes" id="UP001172684"/>
    </source>
</evidence>
<protein>
    <submittedName>
        <fullName evidence="1">Uncharacterized protein</fullName>
    </submittedName>
</protein>
<reference evidence="1" key="1">
    <citation type="submission" date="2022-10" db="EMBL/GenBank/DDBJ databases">
        <title>Culturing micro-colonial fungi from biological soil crusts in the Mojave desert and describing Neophaeococcomyces mojavensis, and introducing the new genera and species Taxawa tesnikishii.</title>
        <authorList>
            <person name="Kurbessoian T."/>
            <person name="Stajich J.E."/>
        </authorList>
    </citation>
    <scope>NUCLEOTIDE SEQUENCE</scope>
    <source>
        <strain evidence="1">TK_1</strain>
    </source>
</reference>
<dbReference type="Proteomes" id="UP001172684">
    <property type="component" value="Unassembled WGS sequence"/>
</dbReference>
<dbReference type="EMBL" id="JAPDRL010000198">
    <property type="protein sequence ID" value="KAJ9655022.1"/>
    <property type="molecule type" value="Genomic_DNA"/>
</dbReference>
<organism evidence="1 2">
    <name type="scientific">Coniosporium apollinis</name>
    <dbReference type="NCBI Taxonomy" id="61459"/>
    <lineage>
        <taxon>Eukaryota</taxon>
        <taxon>Fungi</taxon>
        <taxon>Dikarya</taxon>
        <taxon>Ascomycota</taxon>
        <taxon>Pezizomycotina</taxon>
        <taxon>Dothideomycetes</taxon>
        <taxon>Dothideomycetes incertae sedis</taxon>
        <taxon>Coniosporium</taxon>
    </lineage>
</organism>
<gene>
    <name evidence="1" type="ORF">H2201_008893</name>
</gene>
<keyword evidence="2" id="KW-1185">Reference proteome</keyword>
<evidence type="ECO:0000313" key="1">
    <source>
        <dbReference type="EMBL" id="KAJ9655022.1"/>
    </source>
</evidence>
<name>A0ABQ9NFJ9_9PEZI</name>